<dbReference type="AlphaFoldDB" id="A0A9P0AL14"/>
<dbReference type="EMBL" id="OU963868">
    <property type="protein sequence ID" value="CAH0393851.1"/>
    <property type="molecule type" value="Genomic_DNA"/>
</dbReference>
<keyword evidence="3 5" id="KW-0863">Zinc-finger</keyword>
<evidence type="ECO:0000313" key="8">
    <source>
        <dbReference type="EMBL" id="CAH0393851.1"/>
    </source>
</evidence>
<organism evidence="8 9">
    <name type="scientific">Bemisia tabaci</name>
    <name type="common">Sweetpotato whitefly</name>
    <name type="synonym">Aleurodes tabaci</name>
    <dbReference type="NCBI Taxonomy" id="7038"/>
    <lineage>
        <taxon>Eukaryota</taxon>
        <taxon>Metazoa</taxon>
        <taxon>Ecdysozoa</taxon>
        <taxon>Arthropoda</taxon>
        <taxon>Hexapoda</taxon>
        <taxon>Insecta</taxon>
        <taxon>Pterygota</taxon>
        <taxon>Neoptera</taxon>
        <taxon>Paraneoptera</taxon>
        <taxon>Hemiptera</taxon>
        <taxon>Sternorrhyncha</taxon>
        <taxon>Aleyrodoidea</taxon>
        <taxon>Aleyrodidae</taxon>
        <taxon>Aleyrodinae</taxon>
        <taxon>Bemisia</taxon>
    </lineage>
</organism>
<dbReference type="PANTHER" id="PTHR24379:SF127">
    <property type="entry name" value="BLOODY FINGERS-RELATED"/>
    <property type="match status" value="1"/>
</dbReference>
<dbReference type="GO" id="GO:0000977">
    <property type="term" value="F:RNA polymerase II transcription regulatory region sequence-specific DNA binding"/>
    <property type="evidence" value="ECO:0007669"/>
    <property type="project" value="TreeGrafter"/>
</dbReference>
<evidence type="ECO:0000313" key="9">
    <source>
        <dbReference type="Proteomes" id="UP001152759"/>
    </source>
</evidence>
<keyword evidence="4" id="KW-0862">Zinc</keyword>
<dbReference type="Gene3D" id="3.30.160.60">
    <property type="entry name" value="Classic Zinc Finger"/>
    <property type="match status" value="5"/>
</dbReference>
<feature type="domain" description="C2H2-type" evidence="6">
    <location>
        <begin position="602"/>
        <end position="621"/>
    </location>
</feature>
<evidence type="ECO:0000256" key="5">
    <source>
        <dbReference type="PROSITE-ProRule" id="PRU00042"/>
    </source>
</evidence>
<keyword evidence="9" id="KW-1185">Reference proteome</keyword>
<feature type="domain" description="C2H2-type" evidence="6">
    <location>
        <begin position="814"/>
        <end position="841"/>
    </location>
</feature>
<feature type="domain" description="C2H2-type" evidence="6">
    <location>
        <begin position="842"/>
        <end position="870"/>
    </location>
</feature>
<dbReference type="Proteomes" id="UP001152759">
    <property type="component" value="Chromosome 7"/>
</dbReference>
<gene>
    <name evidence="8" type="ORF">BEMITA_LOCUS12208</name>
</gene>
<dbReference type="PROSITE" id="PS50157">
    <property type="entry name" value="ZINC_FINGER_C2H2_2"/>
    <property type="match status" value="9"/>
</dbReference>
<dbReference type="SUPFAM" id="SSF57667">
    <property type="entry name" value="beta-beta-alpha zinc fingers"/>
    <property type="match status" value="4"/>
</dbReference>
<evidence type="ECO:0000259" key="7">
    <source>
        <dbReference type="PROSITE" id="PS50280"/>
    </source>
</evidence>
<dbReference type="InterPro" id="IPR036236">
    <property type="entry name" value="Znf_C2H2_sf"/>
</dbReference>
<dbReference type="InterPro" id="IPR013087">
    <property type="entry name" value="Znf_C2H2_type"/>
</dbReference>
<feature type="domain" description="C2H2-type" evidence="6">
    <location>
        <begin position="625"/>
        <end position="652"/>
    </location>
</feature>
<protein>
    <submittedName>
        <fullName evidence="8">Uncharacterized protein</fullName>
    </submittedName>
</protein>
<dbReference type="GO" id="GO:0005634">
    <property type="term" value="C:nucleus"/>
    <property type="evidence" value="ECO:0007669"/>
    <property type="project" value="TreeGrafter"/>
</dbReference>
<dbReference type="Gene3D" id="2.170.270.10">
    <property type="entry name" value="SET domain"/>
    <property type="match status" value="1"/>
</dbReference>
<dbReference type="GO" id="GO:0008757">
    <property type="term" value="F:S-adenosylmethionine-dependent methyltransferase activity"/>
    <property type="evidence" value="ECO:0007669"/>
    <property type="project" value="UniProtKB-ARBA"/>
</dbReference>
<dbReference type="GO" id="GO:0008270">
    <property type="term" value="F:zinc ion binding"/>
    <property type="evidence" value="ECO:0007669"/>
    <property type="project" value="UniProtKB-KW"/>
</dbReference>
<feature type="domain" description="C2H2-type" evidence="6">
    <location>
        <begin position="787"/>
        <end position="814"/>
    </location>
</feature>
<proteinExistence type="predicted"/>
<reference evidence="8" key="1">
    <citation type="submission" date="2021-12" db="EMBL/GenBank/DDBJ databases">
        <authorList>
            <person name="King R."/>
        </authorList>
    </citation>
    <scope>NUCLEOTIDE SEQUENCE</scope>
</reference>
<dbReference type="GO" id="GO:0000981">
    <property type="term" value="F:DNA-binding transcription factor activity, RNA polymerase II-specific"/>
    <property type="evidence" value="ECO:0007669"/>
    <property type="project" value="TreeGrafter"/>
</dbReference>
<feature type="domain" description="C2H2-type" evidence="6">
    <location>
        <begin position="576"/>
        <end position="603"/>
    </location>
</feature>
<dbReference type="PROSITE" id="PS50280">
    <property type="entry name" value="SET"/>
    <property type="match status" value="1"/>
</dbReference>
<feature type="domain" description="C2H2-type" evidence="6">
    <location>
        <begin position="758"/>
        <end position="786"/>
    </location>
</feature>
<sequence length="1167" mass="130134">MNSWDARIPLQLTVCSICSENHPIEKCQILTEVKHIADNNPPTLARLSVPSTLSVRDTLHGPVVVAKAPLCRGTQFGPFKADLIDAPPQSGFILQIFHDNDVPGLFLETNNEHKCNWMCLVAAAENSSEQNLVAYQVDQKIYYSITKNVNVGDELKVWYAPFYAAKLNKRLLPPGDTEEVLQNAIEDYNSTPKNLKQKPKLKNHRIPSAAPVVNELTPKQLGAKVTKDEWVCKRCSATEKTVPLYARHLMIHLKEDMILALRIQKINQTKEKGYELMKITPEEPASTEATLHTTSDLPGNTNTIMDIPSEAEPTDLLSKSADLVDKLLSPNSFNENLLNDLDFCPPVLTNGANMSTEAENKLNQDKPMEGSSLDTVNTVNILDFEDLNISNLDKTVSLNNLFSLDNDLFLNLNGEESRSSQKKAEINPTDRSKLDFDFKSASSLIDLSSNLDDLINDISLIKDSKKDTLDFSQDLSSILNDKKLFSPLSTPFSGVQACNETDFSCSSNDNELVKVISSVPSSMASTLPSFSVDNIQSAVPSHILNSSLSKDSVLAVPGKSLATTEPINAPNPSLDYTCEICLSEFKNAQNLFRHLRFHIGEFTCTKCFRAFSRKQTLDDHMCKLFPCKKCDQKFFLVSHYQKHEKWHTRLEKIERMKAKENGTSDEGLCKICNAKLATKQQLRKHCKTVHTVDIRSISGTKSCQCPVCGKEYKDIRTLNSHLKVHGEPEFECQICDKKFHRKSILRRHLLSVHSSFKFQCSLCPSSFSTDNAYQLHMKSMHSQQSPFKCKYCEKVLNRKVNLEQHEQSHLKSKVPCPDCTRTFITHEGLEKHRKIHLKRKSFSCSQCSHTFNGKVALSKHFKKEHLGPYTCSFCFMSVKRIVCLKKHLECRHKDKVNEWSVPGYFDSLKGLTVDKNKNLNETSIIVEANENSSEVTDHSVLSSIHSVKAMDTKDKTEDHCITDLDTEVFNDNGLSDPVSMSFDSISLGIFGSDTNNAIISDVMNKKDESIFEDNLLLSDNQFHLIKKNCEVGGKKNESIFGDSLLINGGQPSLKRNSEVPLISGAKSSQPTSKSDALSIATDTNPLCSNSVLDCSTLGLNSSGGEIFWTVSDLPGLGCNQNSLSQLHIPDTQNLSESLSSSGNMLLYVIEPSSTETTSNSELGVFLV</sequence>
<name>A0A9P0AL14_BEMTA</name>
<evidence type="ECO:0000259" key="6">
    <source>
        <dbReference type="PROSITE" id="PS50157"/>
    </source>
</evidence>
<evidence type="ECO:0000256" key="2">
    <source>
        <dbReference type="ARBA" id="ARBA00022737"/>
    </source>
</evidence>
<keyword evidence="1" id="KW-0479">Metal-binding</keyword>
<evidence type="ECO:0000256" key="4">
    <source>
        <dbReference type="ARBA" id="ARBA00022833"/>
    </source>
</evidence>
<evidence type="ECO:0000256" key="1">
    <source>
        <dbReference type="ARBA" id="ARBA00022723"/>
    </source>
</evidence>
<evidence type="ECO:0000256" key="3">
    <source>
        <dbReference type="ARBA" id="ARBA00022771"/>
    </source>
</evidence>
<dbReference type="InterPro" id="IPR046341">
    <property type="entry name" value="SET_dom_sf"/>
</dbReference>
<dbReference type="GO" id="GO:0008276">
    <property type="term" value="F:protein methyltransferase activity"/>
    <property type="evidence" value="ECO:0007669"/>
    <property type="project" value="UniProtKB-ARBA"/>
</dbReference>
<feature type="domain" description="C2H2-type" evidence="6">
    <location>
        <begin position="703"/>
        <end position="730"/>
    </location>
</feature>
<dbReference type="KEGG" id="btab:109039679"/>
<dbReference type="PROSITE" id="PS00028">
    <property type="entry name" value="ZINC_FINGER_C2H2_1"/>
    <property type="match status" value="10"/>
</dbReference>
<feature type="domain" description="C2H2-type" evidence="6">
    <location>
        <begin position="730"/>
        <end position="758"/>
    </location>
</feature>
<dbReference type="SMART" id="SM00355">
    <property type="entry name" value="ZnF_C2H2"/>
    <property type="match status" value="12"/>
</dbReference>
<dbReference type="GO" id="GO:0008170">
    <property type="term" value="F:N-methyltransferase activity"/>
    <property type="evidence" value="ECO:0007669"/>
    <property type="project" value="UniProtKB-ARBA"/>
</dbReference>
<keyword evidence="2" id="KW-0677">Repeat</keyword>
<dbReference type="Pfam" id="PF21549">
    <property type="entry name" value="PRDM2_PR"/>
    <property type="match status" value="1"/>
</dbReference>
<feature type="domain" description="SET" evidence="7">
    <location>
        <begin position="51"/>
        <end position="160"/>
    </location>
</feature>
<accession>A0A9P0AL14</accession>
<dbReference type="InterPro" id="IPR001214">
    <property type="entry name" value="SET_dom"/>
</dbReference>
<dbReference type="PANTHER" id="PTHR24379">
    <property type="entry name" value="KRAB AND ZINC FINGER DOMAIN-CONTAINING"/>
    <property type="match status" value="1"/>
</dbReference>
<dbReference type="Pfam" id="PF00096">
    <property type="entry name" value="zf-C2H2"/>
    <property type="match status" value="4"/>
</dbReference>